<keyword evidence="1" id="KW-1133">Transmembrane helix</keyword>
<keyword evidence="1" id="KW-0472">Membrane</keyword>
<protein>
    <submittedName>
        <fullName evidence="2">Uncharacterized protein</fullName>
    </submittedName>
</protein>
<evidence type="ECO:0000256" key="1">
    <source>
        <dbReference type="SAM" id="Phobius"/>
    </source>
</evidence>
<dbReference type="EMBL" id="LAZR01001707">
    <property type="protein sequence ID" value="KKN40412.1"/>
    <property type="molecule type" value="Genomic_DNA"/>
</dbReference>
<dbReference type="AlphaFoldDB" id="A0A0F9QTS5"/>
<name>A0A0F9QTS5_9ZZZZ</name>
<sequence length="54" mass="6431">MKTKQIFLSKKRSFNIFFKERIPSINKISYKVINKAYIGFLLIIALINNRKLLN</sequence>
<gene>
    <name evidence="2" type="ORF">LCGC14_0733660</name>
</gene>
<comment type="caution">
    <text evidence="2">The sequence shown here is derived from an EMBL/GenBank/DDBJ whole genome shotgun (WGS) entry which is preliminary data.</text>
</comment>
<evidence type="ECO:0000313" key="2">
    <source>
        <dbReference type="EMBL" id="KKN40412.1"/>
    </source>
</evidence>
<reference evidence="2" key="1">
    <citation type="journal article" date="2015" name="Nature">
        <title>Complex archaea that bridge the gap between prokaryotes and eukaryotes.</title>
        <authorList>
            <person name="Spang A."/>
            <person name="Saw J.H."/>
            <person name="Jorgensen S.L."/>
            <person name="Zaremba-Niedzwiedzka K."/>
            <person name="Martijn J."/>
            <person name="Lind A.E."/>
            <person name="van Eijk R."/>
            <person name="Schleper C."/>
            <person name="Guy L."/>
            <person name="Ettema T.J."/>
        </authorList>
    </citation>
    <scope>NUCLEOTIDE SEQUENCE</scope>
</reference>
<feature type="transmembrane region" description="Helical" evidence="1">
    <location>
        <begin position="28"/>
        <end position="47"/>
    </location>
</feature>
<organism evidence="2">
    <name type="scientific">marine sediment metagenome</name>
    <dbReference type="NCBI Taxonomy" id="412755"/>
    <lineage>
        <taxon>unclassified sequences</taxon>
        <taxon>metagenomes</taxon>
        <taxon>ecological metagenomes</taxon>
    </lineage>
</organism>
<keyword evidence="1" id="KW-0812">Transmembrane</keyword>
<accession>A0A0F9QTS5</accession>
<proteinExistence type="predicted"/>